<keyword evidence="1" id="KW-0812">Transmembrane</keyword>
<evidence type="ECO:0000313" key="3">
    <source>
        <dbReference type="Proteomes" id="UP000185770"/>
    </source>
</evidence>
<accession>A0A1Q4P1T5</accession>
<dbReference type="AlphaFoldDB" id="A0A1Q4P1T5"/>
<keyword evidence="1" id="KW-0472">Membrane</keyword>
<comment type="caution">
    <text evidence="2">The sequence shown here is derived from an EMBL/GenBank/DDBJ whole genome shotgun (WGS) entry which is preliminary data.</text>
</comment>
<evidence type="ECO:0000256" key="1">
    <source>
        <dbReference type="SAM" id="Phobius"/>
    </source>
</evidence>
<feature type="transmembrane region" description="Helical" evidence="1">
    <location>
        <begin position="20"/>
        <end position="40"/>
    </location>
</feature>
<dbReference type="Proteomes" id="UP000185770">
    <property type="component" value="Unassembled WGS sequence"/>
</dbReference>
<dbReference type="EMBL" id="MJAO01000007">
    <property type="protein sequence ID" value="OKB67091.1"/>
    <property type="molecule type" value="Genomic_DNA"/>
</dbReference>
<sequence>MLKRASFLIGFLLGIFLKRWRVVFVIVLLLIGIAQMLTVAQMGELRCSGLDYIILGDFNDACKMHRAWRSN</sequence>
<evidence type="ECO:0000313" key="2">
    <source>
        <dbReference type="EMBL" id="OKB67091.1"/>
    </source>
</evidence>
<organism evidence="2 3">
    <name type="scientific">Serratia marcescens</name>
    <dbReference type="NCBI Taxonomy" id="615"/>
    <lineage>
        <taxon>Bacteria</taxon>
        <taxon>Pseudomonadati</taxon>
        <taxon>Pseudomonadota</taxon>
        <taxon>Gammaproteobacteria</taxon>
        <taxon>Enterobacterales</taxon>
        <taxon>Yersiniaceae</taxon>
        <taxon>Serratia</taxon>
    </lineage>
</organism>
<gene>
    <name evidence="2" type="ORF">BHU62_08530</name>
</gene>
<proteinExistence type="predicted"/>
<protein>
    <submittedName>
        <fullName evidence="2">Uncharacterized protein</fullName>
    </submittedName>
</protein>
<keyword evidence="1" id="KW-1133">Transmembrane helix</keyword>
<name>A0A1Q4P1T5_SERMA</name>
<reference evidence="2 3" key="1">
    <citation type="submission" date="2016-09" db="EMBL/GenBank/DDBJ databases">
        <title>Serratia marcescens MSU-97 and epiphytic antimycotic-producing bacteria.</title>
        <authorList>
            <person name="Matilla M.A."/>
        </authorList>
    </citation>
    <scope>NUCLEOTIDE SEQUENCE [LARGE SCALE GENOMIC DNA]</scope>
    <source>
        <strain evidence="2 3">MSU-97</strain>
    </source>
</reference>